<name>A0A1J4KXY5_9EUKA</name>
<dbReference type="AlphaFoldDB" id="A0A1J4KXY5"/>
<gene>
    <name evidence="1" type="ORF">TRFO_42045</name>
</gene>
<dbReference type="EMBL" id="MLAK01000146">
    <property type="protein sequence ID" value="OHT16095.1"/>
    <property type="molecule type" value="Genomic_DNA"/>
</dbReference>
<keyword evidence="2" id="KW-1185">Reference proteome</keyword>
<protein>
    <submittedName>
        <fullName evidence="1">Uncharacterized protein</fullName>
    </submittedName>
</protein>
<evidence type="ECO:0000313" key="1">
    <source>
        <dbReference type="EMBL" id="OHT16095.1"/>
    </source>
</evidence>
<reference evidence="1" key="1">
    <citation type="submission" date="2016-10" db="EMBL/GenBank/DDBJ databases">
        <authorList>
            <person name="Benchimol M."/>
            <person name="Almeida L.G."/>
            <person name="Vasconcelos A.T."/>
            <person name="Perreira-Neves A."/>
            <person name="Rosa I.A."/>
            <person name="Tasca T."/>
            <person name="Bogo M.R."/>
            <person name="de Souza W."/>
        </authorList>
    </citation>
    <scope>NUCLEOTIDE SEQUENCE [LARGE SCALE GENOMIC DNA]</scope>
    <source>
        <strain evidence="1">K</strain>
    </source>
</reference>
<dbReference type="VEuPathDB" id="TrichDB:TRFO_42045"/>
<dbReference type="RefSeq" id="XP_068369231.1">
    <property type="nucleotide sequence ID" value="XM_068514101.1"/>
</dbReference>
<proteinExistence type="predicted"/>
<comment type="caution">
    <text evidence="1">The sequence shown here is derived from an EMBL/GenBank/DDBJ whole genome shotgun (WGS) entry which is preliminary data.</text>
</comment>
<dbReference type="Proteomes" id="UP000179807">
    <property type="component" value="Unassembled WGS sequence"/>
</dbReference>
<organism evidence="1 2">
    <name type="scientific">Tritrichomonas foetus</name>
    <dbReference type="NCBI Taxonomy" id="1144522"/>
    <lineage>
        <taxon>Eukaryota</taxon>
        <taxon>Metamonada</taxon>
        <taxon>Parabasalia</taxon>
        <taxon>Tritrichomonadida</taxon>
        <taxon>Tritrichomonadidae</taxon>
        <taxon>Tritrichomonas</taxon>
    </lineage>
</organism>
<dbReference type="GeneID" id="94848805"/>
<evidence type="ECO:0000313" key="2">
    <source>
        <dbReference type="Proteomes" id="UP000179807"/>
    </source>
</evidence>
<sequence>MNDEKPYFRRFVIIDCLSDNDHSDFVKVLKYHSKIPENSKESKNFNYIVEDSEKLCFYTDCKFGNFAEYATFHSTKKVNPFLSTICKDRDGIIYLYSYDTLGELFDLFEELRNLKKEDKTPVHHFFFDVNAFRFKDYKSNPKYMKEDFQNFLHTLPKQIKDVSFGYPHCSIYHNKKITGLYIDKINLTFEKESRHNIIFKNYHYSFQNKHLFQKSIIIAYYDGKYKCINEQNKQNEKIDITSGERLNPHAFLIKIE</sequence>
<accession>A0A1J4KXY5</accession>